<feature type="chain" id="PRO_5024459022" description="Putative auto-transporter adhesin head GIN domain-containing protein" evidence="1">
    <location>
        <begin position="24"/>
        <end position="240"/>
    </location>
</feature>
<dbReference type="RefSeq" id="WP_318348743.1">
    <property type="nucleotide sequence ID" value="NZ_AP018694.1"/>
</dbReference>
<dbReference type="Proteomes" id="UP001193389">
    <property type="component" value="Chromosome"/>
</dbReference>
<organism evidence="3 4">
    <name type="scientific">Aquipluma nitroreducens</name>
    <dbReference type="NCBI Taxonomy" id="2010828"/>
    <lineage>
        <taxon>Bacteria</taxon>
        <taxon>Pseudomonadati</taxon>
        <taxon>Bacteroidota</taxon>
        <taxon>Bacteroidia</taxon>
        <taxon>Marinilabiliales</taxon>
        <taxon>Prolixibacteraceae</taxon>
        <taxon>Aquipluma</taxon>
    </lineage>
</organism>
<accession>A0A5K7SGK9</accession>
<evidence type="ECO:0000256" key="1">
    <source>
        <dbReference type="SAM" id="SignalP"/>
    </source>
</evidence>
<evidence type="ECO:0000259" key="2">
    <source>
        <dbReference type="Pfam" id="PF10988"/>
    </source>
</evidence>
<feature type="signal peptide" evidence="1">
    <location>
        <begin position="1"/>
        <end position="23"/>
    </location>
</feature>
<dbReference type="PANTHER" id="PTHR39200:SF1">
    <property type="entry name" value="AUTO-TRANSPORTER ADHESIN HEAD GIN DOMAIN-CONTAINING PROTEIN-RELATED"/>
    <property type="match status" value="1"/>
</dbReference>
<name>A0A5K7SGK9_9BACT</name>
<dbReference type="KEGG" id="anf:AQPE_4809"/>
<dbReference type="AlphaFoldDB" id="A0A5K7SGK9"/>
<gene>
    <name evidence="3" type="ORF">AQPE_4809</name>
</gene>
<keyword evidence="4" id="KW-1185">Reference proteome</keyword>
<dbReference type="EMBL" id="AP018694">
    <property type="protein sequence ID" value="BBE20615.1"/>
    <property type="molecule type" value="Genomic_DNA"/>
</dbReference>
<evidence type="ECO:0000313" key="4">
    <source>
        <dbReference type="Proteomes" id="UP001193389"/>
    </source>
</evidence>
<sequence length="240" mass="25572">MKTTKIQFITALFVLLLGTSSCLDEMFIEGNGISRTETRNAEGFNQISSSGDFTVTVMPGNFYSVEITAESNLLPYISTNVDGKTLKIRTTGIHSLRQTEPIEIFITTPVLNGLTLSGSGLIETGSFMSSDFDLSVSGSGDIKTIISSDKVNANISGSGTIYMEGDALNTNFVISGSGKIKSYNLLQDQCQAVISGSGDMYVNASQFIDARISGSGRVYFVNHPIVHTSISGSGDVVDKN</sequence>
<keyword evidence="1" id="KW-0732">Signal</keyword>
<proteinExistence type="predicted"/>
<dbReference type="Pfam" id="PF10988">
    <property type="entry name" value="DUF2807"/>
    <property type="match status" value="1"/>
</dbReference>
<feature type="domain" description="Putative auto-transporter adhesin head GIN" evidence="2">
    <location>
        <begin position="44"/>
        <end position="224"/>
    </location>
</feature>
<dbReference type="InterPro" id="IPR021255">
    <property type="entry name" value="DUF2807"/>
</dbReference>
<dbReference type="PROSITE" id="PS51257">
    <property type="entry name" value="PROKAR_LIPOPROTEIN"/>
    <property type="match status" value="1"/>
</dbReference>
<evidence type="ECO:0000313" key="3">
    <source>
        <dbReference type="EMBL" id="BBE20615.1"/>
    </source>
</evidence>
<protein>
    <recommendedName>
        <fullName evidence="2">Putative auto-transporter adhesin head GIN domain-containing protein</fullName>
    </recommendedName>
</protein>
<dbReference type="Gene3D" id="2.160.20.120">
    <property type="match status" value="1"/>
</dbReference>
<reference evidence="3" key="1">
    <citation type="journal article" date="2020" name="Int. J. Syst. Evol. Microbiol.">
        <title>Aquipluma nitroreducens gen. nov. sp. nov., a novel facultatively anaerobic bacterium isolated from a freshwater lake.</title>
        <authorList>
            <person name="Watanabe M."/>
            <person name="Kojima H."/>
            <person name="Fukui M."/>
        </authorList>
    </citation>
    <scope>NUCLEOTIDE SEQUENCE</scope>
    <source>
        <strain evidence="3">MeG22</strain>
    </source>
</reference>
<dbReference type="PANTHER" id="PTHR39200">
    <property type="entry name" value="HYPOTHETICAL EXPORTED PROTEIN"/>
    <property type="match status" value="1"/>
</dbReference>